<dbReference type="InterPro" id="IPR011990">
    <property type="entry name" value="TPR-like_helical_dom_sf"/>
</dbReference>
<dbReference type="Pfam" id="PF13812">
    <property type="entry name" value="PPR_3"/>
    <property type="match status" value="1"/>
</dbReference>
<dbReference type="Proteomes" id="UP000053424">
    <property type="component" value="Unassembled WGS sequence"/>
</dbReference>
<comment type="function">
    <text evidence="3">Regulates mitochondrial small subunit maturation by controlling 15S rRNA 5'-end processing. Localizes to the 5' precursor of the 15S rRNA in a position that is subsequently occupied by mS47 in the mature yeast mtSSU. Uses structure and sequence-specific RNA recognition, binding to a single-stranded region of the precursor and specifically recognizing bases -6 to -1. The exchange of Ccm1 for mS47 is coupled to the irreversible removal of precursor rRNA that is accompanied by conformational changes of the mitoribosomal proteins uS5m and mS26. These conformational changes signal completion of 5'-end rRNA processing through protection of the mature 5'-end of the 15S rRNA and stabilization of mS47. The removal of the 5' precursor together with the dissociation of Ccm1 may be catalyzed by the 5'-3' exoribonuclease Pet127. Involved in the specific removal of group I introns in mitochondrial encoded transcripts.</text>
</comment>
<sequence length="717" mass="81399">MLKHISTLSLLESVVPSLVCRARAFSKPAFASQRKIQDEPLLHAKIRDQIMAQNHKRRIVPDALKEKRNTTLVRIKRAIENRDIVAAITHWASLRALEQELPDEEMYRVPDTTTKALHNLLHSVLNSRTPAAWSDTLKMNVQNFAVLAATHGFTGALETLMDHLIRQGEPQVILDLYRSYTQILPKNITSSSEPINNDDELGLLDGEEFQSVHPGRESILLAVITAYAMNDCFQAALDLYISANVRISRHRRQRLLRKLSNDIELHQKVQTYLERLNIAYLVAKPSALSRHIMNLAYPRSARSLEKLYHDILDGISGPEPYLVADKAATSSATTLAMSEIGWTSFQTGFIRSERMDLAVKMWDDLAKCGVIPGVTMWTALLDTYAGLRDSNKAMITWNNMLRKGIRPDTLSYRAMIAVLFDDNKPEEALKRFKEYQLTCRDDQARAMNVYNTVLKGLLRIKRIDEAKLLMNSLQDKGLHPDIVSFNTLLAYYCRQNDFKALSGVVADMSAASIPGDVVTFSTILSALLRIGKKDAPVTILNLMRKQGIQPNVATYSAIIDHQMREQSEDNLKAVISLLDKMEQDESTRPNEVTYTSILSGLYRGVWVPREKADLVRKDLVARMRRFQIAFRLPTYHILIRAALESPDPKGYLDALSLVREMEEQGIPMTTSTWYILFAGLMHRELWDVAKEMVAKMDQSGHEPTPRLDKLVQDIIRH</sequence>
<evidence type="ECO:0000256" key="5">
    <source>
        <dbReference type="PROSITE-ProRule" id="PRU00708"/>
    </source>
</evidence>
<proteinExistence type="inferred from homology"/>
<dbReference type="HOGENOM" id="CLU_022893_0_0_1"/>
<dbReference type="Gene3D" id="1.25.40.10">
    <property type="entry name" value="Tetratricopeptide repeat domain"/>
    <property type="match status" value="3"/>
</dbReference>
<evidence type="ECO:0000313" key="6">
    <source>
        <dbReference type="EMBL" id="KIM47901.1"/>
    </source>
</evidence>
<evidence type="ECO:0000256" key="4">
    <source>
        <dbReference type="ARBA" id="ARBA00044511"/>
    </source>
</evidence>
<dbReference type="PANTHER" id="PTHR47447:SF17">
    <property type="entry name" value="OS12G0638900 PROTEIN"/>
    <property type="match status" value="1"/>
</dbReference>
<evidence type="ECO:0000256" key="3">
    <source>
        <dbReference type="ARBA" id="ARBA00044493"/>
    </source>
</evidence>
<reference evidence="7" key="2">
    <citation type="submission" date="2015-01" db="EMBL/GenBank/DDBJ databases">
        <title>Evolutionary Origins and Diversification of the Mycorrhizal Mutualists.</title>
        <authorList>
            <consortium name="DOE Joint Genome Institute"/>
            <consortium name="Mycorrhizal Genomics Consortium"/>
            <person name="Kohler A."/>
            <person name="Kuo A."/>
            <person name="Nagy L.G."/>
            <person name="Floudas D."/>
            <person name="Copeland A."/>
            <person name="Barry K.W."/>
            <person name="Cichocki N."/>
            <person name="Veneault-Fourrey C."/>
            <person name="LaButti K."/>
            <person name="Lindquist E.A."/>
            <person name="Lipzen A."/>
            <person name="Lundell T."/>
            <person name="Morin E."/>
            <person name="Murat C."/>
            <person name="Riley R."/>
            <person name="Ohm R."/>
            <person name="Sun H."/>
            <person name="Tunlid A."/>
            <person name="Henrissat B."/>
            <person name="Grigoriev I.V."/>
            <person name="Hibbett D.S."/>
            <person name="Martin F."/>
        </authorList>
    </citation>
    <scope>NUCLEOTIDE SEQUENCE [LARGE SCALE GENOMIC DNA]</scope>
    <source>
        <strain evidence="7">h7</strain>
    </source>
</reference>
<feature type="repeat" description="PPR" evidence="5">
    <location>
        <begin position="516"/>
        <end position="550"/>
    </location>
</feature>
<dbReference type="OrthoDB" id="185373at2759"/>
<feature type="repeat" description="PPR" evidence="5">
    <location>
        <begin position="373"/>
        <end position="407"/>
    </location>
</feature>
<gene>
    <name evidence="6" type="ORF">M413DRAFT_439597</name>
</gene>
<dbReference type="EMBL" id="KN831769">
    <property type="protein sequence ID" value="KIM47901.1"/>
    <property type="molecule type" value="Genomic_DNA"/>
</dbReference>
<organism evidence="6 7">
    <name type="scientific">Hebeloma cylindrosporum</name>
    <dbReference type="NCBI Taxonomy" id="76867"/>
    <lineage>
        <taxon>Eukaryota</taxon>
        <taxon>Fungi</taxon>
        <taxon>Dikarya</taxon>
        <taxon>Basidiomycota</taxon>
        <taxon>Agaricomycotina</taxon>
        <taxon>Agaricomycetes</taxon>
        <taxon>Agaricomycetidae</taxon>
        <taxon>Agaricales</taxon>
        <taxon>Agaricineae</taxon>
        <taxon>Hymenogastraceae</taxon>
        <taxon>Hebeloma</taxon>
    </lineage>
</organism>
<dbReference type="NCBIfam" id="TIGR00756">
    <property type="entry name" value="PPR"/>
    <property type="match status" value="1"/>
</dbReference>
<name>A0A0C3CVL6_HEBCY</name>
<dbReference type="PANTHER" id="PTHR47447">
    <property type="entry name" value="OS03G0856100 PROTEIN"/>
    <property type="match status" value="1"/>
</dbReference>
<keyword evidence="7" id="KW-1185">Reference proteome</keyword>
<reference evidence="6 7" key="1">
    <citation type="submission" date="2014-04" db="EMBL/GenBank/DDBJ databases">
        <authorList>
            <consortium name="DOE Joint Genome Institute"/>
            <person name="Kuo A."/>
            <person name="Gay G."/>
            <person name="Dore J."/>
            <person name="Kohler A."/>
            <person name="Nagy L.G."/>
            <person name="Floudas D."/>
            <person name="Copeland A."/>
            <person name="Barry K.W."/>
            <person name="Cichocki N."/>
            <person name="Veneault-Fourrey C."/>
            <person name="LaButti K."/>
            <person name="Lindquist E.A."/>
            <person name="Lipzen A."/>
            <person name="Lundell T."/>
            <person name="Morin E."/>
            <person name="Murat C."/>
            <person name="Sun H."/>
            <person name="Tunlid A."/>
            <person name="Henrissat B."/>
            <person name="Grigoriev I.V."/>
            <person name="Hibbett D.S."/>
            <person name="Martin F."/>
            <person name="Nordberg H.P."/>
            <person name="Cantor M.N."/>
            <person name="Hua S.X."/>
        </authorList>
    </citation>
    <scope>NUCLEOTIDE SEQUENCE [LARGE SCALE GENOMIC DNA]</scope>
    <source>
        <strain evidence="7">h7</strain>
    </source>
</reference>
<dbReference type="PROSITE" id="PS51375">
    <property type="entry name" value="PPR"/>
    <property type="match status" value="3"/>
</dbReference>
<protein>
    <recommendedName>
        <fullName evidence="8">Pentacotripeptide-repeat region of PRORP domain-containing protein</fullName>
    </recommendedName>
</protein>
<accession>A0A0C3CVL6</accession>
<comment type="similarity">
    <text evidence="1">Belongs to the CCM1 family.</text>
</comment>
<evidence type="ECO:0000313" key="7">
    <source>
        <dbReference type="Proteomes" id="UP000053424"/>
    </source>
</evidence>
<evidence type="ECO:0000256" key="1">
    <source>
        <dbReference type="ARBA" id="ARBA00006192"/>
    </source>
</evidence>
<comment type="subunit">
    <text evidence="4">Binds to mitochondrial small subunit 15S rRNA.</text>
</comment>
<dbReference type="InterPro" id="IPR002885">
    <property type="entry name" value="PPR_rpt"/>
</dbReference>
<feature type="repeat" description="PPR" evidence="5">
    <location>
        <begin position="446"/>
        <end position="480"/>
    </location>
</feature>
<dbReference type="Pfam" id="PF01535">
    <property type="entry name" value="PPR"/>
    <property type="match status" value="1"/>
</dbReference>
<dbReference type="STRING" id="686832.A0A0C3CVL6"/>
<evidence type="ECO:0008006" key="8">
    <source>
        <dbReference type="Google" id="ProtNLM"/>
    </source>
</evidence>
<feature type="non-terminal residue" evidence="6">
    <location>
        <position position="1"/>
    </location>
</feature>
<keyword evidence="2" id="KW-0677">Repeat</keyword>
<dbReference type="Pfam" id="PF13041">
    <property type="entry name" value="PPR_2"/>
    <property type="match status" value="1"/>
</dbReference>
<dbReference type="AlphaFoldDB" id="A0A0C3CVL6"/>
<evidence type="ECO:0000256" key="2">
    <source>
        <dbReference type="ARBA" id="ARBA00022737"/>
    </source>
</evidence>